<sequence length="323" mass="35190">MRIVVIGGSGHIGTFLVPRLVRAGHDVVNISRGQRSRYVDDPAWAQVRHVAADREGEDRDGTFADRVVGLRPDVVVDLICFTLESATALVERLRGETGHLVHCGSIWRFGPSLKIPITEENGAPPIGEYGIGKAAIAKMLQEESRRGGLVTTSLHPGHIVGPGWHPVGPLGNLDPTVWRKLSNGEPLEIPGIGAEFMHHVHADDVAQAFEAAVARREAAAGEDFNVVAPSALNVRGFAQIAASWFGQTAELRTVTWEAFRRTTETEAAQASWEHLVRNHYFSIDKAHALLGYAPQHEPEDAVLESVRWLVEHGQLDVAGPLKI</sequence>
<dbReference type="RefSeq" id="WP_097322294.1">
    <property type="nucleotide sequence ID" value="NZ_OBDY01000010.1"/>
</dbReference>
<accession>A0A285IT15</accession>
<reference evidence="2 3" key="1">
    <citation type="submission" date="2017-09" db="EMBL/GenBank/DDBJ databases">
        <authorList>
            <person name="Ehlers B."/>
            <person name="Leendertz F.H."/>
        </authorList>
    </citation>
    <scope>NUCLEOTIDE SEQUENCE [LARGE SCALE GENOMIC DNA]</scope>
    <source>
        <strain evidence="2 3">CGMCC 4.6857</strain>
    </source>
</reference>
<dbReference type="PANTHER" id="PTHR43245">
    <property type="entry name" value="BIFUNCTIONAL POLYMYXIN RESISTANCE PROTEIN ARNA"/>
    <property type="match status" value="1"/>
</dbReference>
<dbReference type="OrthoDB" id="7941246at2"/>
<dbReference type="InterPro" id="IPR001509">
    <property type="entry name" value="Epimerase_deHydtase"/>
</dbReference>
<dbReference type="Proteomes" id="UP000219612">
    <property type="component" value="Unassembled WGS sequence"/>
</dbReference>
<dbReference type="AlphaFoldDB" id="A0A285IT15"/>
<protein>
    <submittedName>
        <fullName evidence="2">Nucleoside-diphosphate-sugar epimerase</fullName>
    </submittedName>
</protein>
<feature type="domain" description="NAD-dependent epimerase/dehydratase" evidence="1">
    <location>
        <begin position="3"/>
        <end position="226"/>
    </location>
</feature>
<dbReference type="Gene3D" id="3.40.50.720">
    <property type="entry name" value="NAD(P)-binding Rossmann-like Domain"/>
    <property type="match status" value="1"/>
</dbReference>
<evidence type="ECO:0000259" key="1">
    <source>
        <dbReference type="Pfam" id="PF01370"/>
    </source>
</evidence>
<dbReference type="SUPFAM" id="SSF51735">
    <property type="entry name" value="NAD(P)-binding Rossmann-fold domains"/>
    <property type="match status" value="1"/>
</dbReference>
<proteinExistence type="predicted"/>
<evidence type="ECO:0000313" key="3">
    <source>
        <dbReference type="Proteomes" id="UP000219612"/>
    </source>
</evidence>
<evidence type="ECO:0000313" key="2">
    <source>
        <dbReference type="EMBL" id="SNY50091.1"/>
    </source>
</evidence>
<dbReference type="InterPro" id="IPR050177">
    <property type="entry name" value="Lipid_A_modif_metabolic_enz"/>
</dbReference>
<organism evidence="2 3">
    <name type="scientific">Paractinoplanes atraurantiacus</name>
    <dbReference type="NCBI Taxonomy" id="1036182"/>
    <lineage>
        <taxon>Bacteria</taxon>
        <taxon>Bacillati</taxon>
        <taxon>Actinomycetota</taxon>
        <taxon>Actinomycetes</taxon>
        <taxon>Micromonosporales</taxon>
        <taxon>Micromonosporaceae</taxon>
        <taxon>Paractinoplanes</taxon>
    </lineage>
</organism>
<dbReference type="EMBL" id="OBDY01000010">
    <property type="protein sequence ID" value="SNY50091.1"/>
    <property type="molecule type" value="Genomic_DNA"/>
</dbReference>
<name>A0A285IT15_9ACTN</name>
<keyword evidence="3" id="KW-1185">Reference proteome</keyword>
<dbReference type="InterPro" id="IPR036291">
    <property type="entry name" value="NAD(P)-bd_dom_sf"/>
</dbReference>
<gene>
    <name evidence="2" type="ORF">SAMN05421748_110216</name>
</gene>
<dbReference type="Pfam" id="PF01370">
    <property type="entry name" value="Epimerase"/>
    <property type="match status" value="1"/>
</dbReference>